<gene>
    <name evidence="2" type="ORF">KC19_4G042700</name>
</gene>
<reference evidence="2" key="1">
    <citation type="submission" date="2020-06" db="EMBL/GenBank/DDBJ databases">
        <title>WGS assembly of Ceratodon purpureus strain R40.</title>
        <authorList>
            <person name="Carey S.B."/>
            <person name="Jenkins J."/>
            <person name="Shu S."/>
            <person name="Lovell J.T."/>
            <person name="Sreedasyam A."/>
            <person name="Maumus F."/>
            <person name="Tiley G.P."/>
            <person name="Fernandez-Pozo N."/>
            <person name="Barry K."/>
            <person name="Chen C."/>
            <person name="Wang M."/>
            <person name="Lipzen A."/>
            <person name="Daum C."/>
            <person name="Saski C.A."/>
            <person name="Payton A.C."/>
            <person name="Mcbreen J.C."/>
            <person name="Conrad R.E."/>
            <person name="Kollar L.M."/>
            <person name="Olsson S."/>
            <person name="Huttunen S."/>
            <person name="Landis J.B."/>
            <person name="Wickett N.J."/>
            <person name="Johnson M.G."/>
            <person name="Rensing S.A."/>
            <person name="Grimwood J."/>
            <person name="Schmutz J."/>
            <person name="Mcdaniel S.F."/>
        </authorList>
    </citation>
    <scope>NUCLEOTIDE SEQUENCE</scope>
    <source>
        <strain evidence="2">R40</strain>
    </source>
</reference>
<evidence type="ECO:0000256" key="1">
    <source>
        <dbReference type="SAM" id="MobiDB-lite"/>
    </source>
</evidence>
<feature type="non-terminal residue" evidence="2">
    <location>
        <position position="332"/>
    </location>
</feature>
<evidence type="ECO:0000313" key="3">
    <source>
        <dbReference type="Proteomes" id="UP000822688"/>
    </source>
</evidence>
<feature type="compositionally biased region" description="Acidic residues" evidence="1">
    <location>
        <begin position="315"/>
        <end position="332"/>
    </location>
</feature>
<feature type="region of interest" description="Disordered" evidence="1">
    <location>
        <begin position="215"/>
        <end position="332"/>
    </location>
</feature>
<feature type="non-terminal residue" evidence="2">
    <location>
        <position position="1"/>
    </location>
</feature>
<evidence type="ECO:0000313" key="2">
    <source>
        <dbReference type="EMBL" id="KAG0578692.1"/>
    </source>
</evidence>
<keyword evidence="3" id="KW-1185">Reference proteome</keyword>
<dbReference type="AlphaFoldDB" id="A0A8T0I5H2"/>
<sequence>PNPTRGVIIRQRSAVEEEYRRQEAVDNAAILEVLRDIHVPSDNDGVEQFPAPELQHNVDSMETINISLWDHVFREDVWKTLPPVRRVSGFEATHPGGSVGMRPIALPVEEVPGRFAHVYRDWSSSRHGWAVLVPNRRLSEYSFHTGDTPSWTQGDIVGEGINIATGKHMLVVDLGGADSEHHLQQQDVRVAHGPESRAVGSEGGHGYGWQKRQHCFSPRPPIRPQSGAGASGTQSVSGAMDDGLPGETEHCADNGEAIPWGSQPPGLPIADYDVPEDEEGVDGTQNSTARMTFPKVSHDLPDYMDIGKKKVPDYGSDDSRDEEDEPGLVEVD</sequence>
<dbReference type="Proteomes" id="UP000822688">
    <property type="component" value="Chromosome 4"/>
</dbReference>
<comment type="caution">
    <text evidence="2">The sequence shown here is derived from an EMBL/GenBank/DDBJ whole genome shotgun (WGS) entry which is preliminary data.</text>
</comment>
<dbReference type="EMBL" id="CM026424">
    <property type="protein sequence ID" value="KAG0578692.1"/>
    <property type="molecule type" value="Genomic_DNA"/>
</dbReference>
<protein>
    <submittedName>
        <fullName evidence="2">Uncharacterized protein</fullName>
    </submittedName>
</protein>
<feature type="compositionally biased region" description="Basic and acidic residues" evidence="1">
    <location>
        <begin position="296"/>
        <end position="312"/>
    </location>
</feature>
<proteinExistence type="predicted"/>
<name>A0A8T0I5H2_CERPU</name>
<organism evidence="2 3">
    <name type="scientific">Ceratodon purpureus</name>
    <name type="common">Fire moss</name>
    <name type="synonym">Dicranum purpureum</name>
    <dbReference type="NCBI Taxonomy" id="3225"/>
    <lineage>
        <taxon>Eukaryota</taxon>
        <taxon>Viridiplantae</taxon>
        <taxon>Streptophyta</taxon>
        <taxon>Embryophyta</taxon>
        <taxon>Bryophyta</taxon>
        <taxon>Bryophytina</taxon>
        <taxon>Bryopsida</taxon>
        <taxon>Dicranidae</taxon>
        <taxon>Pseudoditrichales</taxon>
        <taxon>Ditrichaceae</taxon>
        <taxon>Ceratodon</taxon>
    </lineage>
</organism>
<accession>A0A8T0I5H2</accession>